<evidence type="ECO:0000259" key="1">
    <source>
        <dbReference type="Pfam" id="PF08241"/>
    </source>
</evidence>
<dbReference type="Gene3D" id="3.40.50.150">
    <property type="entry name" value="Vaccinia Virus protein VP39"/>
    <property type="match status" value="1"/>
</dbReference>
<accession>A0A382EVG3</accession>
<feature type="domain" description="Methyltransferase type 11" evidence="1">
    <location>
        <begin position="36"/>
        <end position="79"/>
    </location>
</feature>
<reference evidence="2" key="1">
    <citation type="submission" date="2018-05" db="EMBL/GenBank/DDBJ databases">
        <authorList>
            <person name="Lanie J.A."/>
            <person name="Ng W.-L."/>
            <person name="Kazmierczak K.M."/>
            <person name="Andrzejewski T.M."/>
            <person name="Davidsen T.M."/>
            <person name="Wayne K.J."/>
            <person name="Tettelin H."/>
            <person name="Glass J.I."/>
            <person name="Rusch D."/>
            <person name="Podicherti R."/>
            <person name="Tsui H.-C.T."/>
            <person name="Winkler M.E."/>
        </authorList>
    </citation>
    <scope>NUCLEOTIDE SEQUENCE</scope>
</reference>
<dbReference type="GO" id="GO:0008757">
    <property type="term" value="F:S-adenosylmethionine-dependent methyltransferase activity"/>
    <property type="evidence" value="ECO:0007669"/>
    <property type="project" value="InterPro"/>
</dbReference>
<dbReference type="SUPFAM" id="SSF53335">
    <property type="entry name" value="S-adenosyl-L-methionine-dependent methyltransferases"/>
    <property type="match status" value="1"/>
</dbReference>
<organism evidence="2">
    <name type="scientific">marine metagenome</name>
    <dbReference type="NCBI Taxonomy" id="408172"/>
    <lineage>
        <taxon>unclassified sequences</taxon>
        <taxon>metagenomes</taxon>
        <taxon>ecological metagenomes</taxon>
    </lineage>
</organism>
<evidence type="ECO:0000313" key="2">
    <source>
        <dbReference type="EMBL" id="SVB54678.1"/>
    </source>
</evidence>
<dbReference type="AlphaFoldDB" id="A0A382EVG3"/>
<dbReference type="InterPro" id="IPR029063">
    <property type="entry name" value="SAM-dependent_MTases_sf"/>
</dbReference>
<gene>
    <name evidence="2" type="ORF">METZ01_LOCUS207532</name>
</gene>
<dbReference type="InterPro" id="IPR013216">
    <property type="entry name" value="Methyltransf_11"/>
</dbReference>
<proteinExistence type="predicted"/>
<dbReference type="Pfam" id="PF08241">
    <property type="entry name" value="Methyltransf_11"/>
    <property type="match status" value="1"/>
</dbReference>
<sequence>MMLNLNLGSGSKRIEGFVNLDKFDTFNPDIVHDLEIFPYPFKDSSVDKIILSHVMEHIGQTPDMFNSIIKELYRICKNQAIMDITVPHPRHDDFLADPTHVRPITVLGLSLYDKEKNRQWEKENAANSPLGLIHNVNFKIIDVRYDLTKDYVKMVKEKKITQEKLFEMIERYNNIVKQIFIQLKVIK</sequence>
<dbReference type="EMBL" id="UINC01046534">
    <property type="protein sequence ID" value="SVB54678.1"/>
    <property type="molecule type" value="Genomic_DNA"/>
</dbReference>
<name>A0A382EVG3_9ZZZZ</name>
<protein>
    <recommendedName>
        <fullName evidence="1">Methyltransferase type 11 domain-containing protein</fullName>
    </recommendedName>
</protein>